<protein>
    <recommendedName>
        <fullName evidence="3">WG repeat-containing protein</fullName>
    </recommendedName>
</protein>
<name>A0A7Z6Y311_PSESF</name>
<dbReference type="AlphaFoldDB" id="A0A7Z6Y311"/>
<accession>A0A7Z6Y311</accession>
<gene>
    <name evidence="1" type="ORF">ALP83_02307</name>
</gene>
<evidence type="ECO:0000313" key="2">
    <source>
        <dbReference type="Proteomes" id="UP000281806"/>
    </source>
</evidence>
<dbReference type="EMBL" id="RBRZ01000112">
    <property type="protein sequence ID" value="RMR53385.1"/>
    <property type="molecule type" value="Genomic_DNA"/>
</dbReference>
<evidence type="ECO:0000313" key="1">
    <source>
        <dbReference type="EMBL" id="RMR53385.1"/>
    </source>
</evidence>
<proteinExistence type="predicted"/>
<evidence type="ECO:0008006" key="3">
    <source>
        <dbReference type="Google" id="ProtNLM"/>
    </source>
</evidence>
<organism evidence="1 2">
    <name type="scientific">Pseudomonas syringae pv. actinidiae</name>
    <dbReference type="NCBI Taxonomy" id="103796"/>
    <lineage>
        <taxon>Bacteria</taxon>
        <taxon>Pseudomonadati</taxon>
        <taxon>Pseudomonadota</taxon>
        <taxon>Gammaproteobacteria</taxon>
        <taxon>Pseudomonadales</taxon>
        <taxon>Pseudomonadaceae</taxon>
        <taxon>Pseudomonas</taxon>
        <taxon>Pseudomonas syringae</taxon>
    </lineage>
</organism>
<comment type="caution">
    <text evidence="1">The sequence shown here is derived from an EMBL/GenBank/DDBJ whole genome shotgun (WGS) entry which is preliminary data.</text>
</comment>
<sequence length="301" mass="34753">MKSSSFRRPCSLLDPALCRSSSIAHPQPICHHRTRRAAHAWRNAMSQYIVLSLKHTKRRDKAITLWQGHDKGYCWKLEPAGVYTETEVLDRLGYYNSGCSNIAVPAELVIELCENVEYDTKEHGLCLPNRAGIWSKLLTAVIRPTRYEPKPDYRGARYTEKSLWNKRQRCEQVNQVIKIIGDHGRRFFFNEANQRYASLEVDQRGKVWLIDDYTGKRIFTHPTQWVGRWRGFSHGGTLKALVERFRDYICEGKQMPLGWLGPERFGDSNIWSYDEAGMHAVRELAAVIPVFLPSDRKADAA</sequence>
<dbReference type="Proteomes" id="UP000281806">
    <property type="component" value="Unassembled WGS sequence"/>
</dbReference>
<reference evidence="1 2" key="1">
    <citation type="submission" date="2018-08" db="EMBL/GenBank/DDBJ databases">
        <title>Recombination of ecologically and evolutionarily significant loci maintains genetic cohesion in the Pseudomonas syringae species complex.</title>
        <authorList>
            <person name="Dillon M."/>
            <person name="Thakur S."/>
            <person name="Almeida R.N.D."/>
            <person name="Weir B.S."/>
            <person name="Guttman D.S."/>
        </authorList>
    </citation>
    <scope>NUCLEOTIDE SEQUENCE [LARGE SCALE GENOMIC DNA]</scope>
    <source>
        <strain evidence="1 2">ICMP 19198</strain>
    </source>
</reference>